<protein>
    <submittedName>
        <fullName evidence="1">Uncharacterized protein</fullName>
    </submittedName>
</protein>
<gene>
    <name evidence="1" type="ORF">M513_04801</name>
    <name evidence="2" type="ORF">M514_04801</name>
</gene>
<evidence type="ECO:0000313" key="1">
    <source>
        <dbReference type="EMBL" id="KFD54259.1"/>
    </source>
</evidence>
<accession>A0A085MAL3</accession>
<dbReference type="Proteomes" id="UP000030758">
    <property type="component" value="Unassembled WGS sequence"/>
</dbReference>
<evidence type="ECO:0000313" key="2">
    <source>
        <dbReference type="EMBL" id="KFD73187.1"/>
    </source>
</evidence>
<reference evidence="1 3" key="1">
    <citation type="journal article" date="2014" name="Nat. Genet.">
        <title>Genome and transcriptome of the porcine whipworm Trichuris suis.</title>
        <authorList>
            <person name="Jex A.R."/>
            <person name="Nejsum P."/>
            <person name="Schwarz E.M."/>
            <person name="Hu L."/>
            <person name="Young N.D."/>
            <person name="Hall R.S."/>
            <person name="Korhonen P.K."/>
            <person name="Liao S."/>
            <person name="Thamsborg S."/>
            <person name="Xia J."/>
            <person name="Xu P."/>
            <person name="Wang S."/>
            <person name="Scheerlinck J.P."/>
            <person name="Hofmann A."/>
            <person name="Sternberg P.W."/>
            <person name="Wang J."/>
            <person name="Gasser R.B."/>
        </authorList>
    </citation>
    <scope>NUCLEOTIDE SEQUENCE [LARGE SCALE GENOMIC DNA]</scope>
    <source>
        <strain evidence="2">DCEP-RM93F</strain>
        <strain evidence="1">DCEP-RM93M</strain>
    </source>
</reference>
<organism evidence="1 3">
    <name type="scientific">Trichuris suis</name>
    <name type="common">pig whipworm</name>
    <dbReference type="NCBI Taxonomy" id="68888"/>
    <lineage>
        <taxon>Eukaryota</taxon>
        <taxon>Metazoa</taxon>
        <taxon>Ecdysozoa</taxon>
        <taxon>Nematoda</taxon>
        <taxon>Enoplea</taxon>
        <taxon>Dorylaimia</taxon>
        <taxon>Trichinellida</taxon>
        <taxon>Trichuridae</taxon>
        <taxon>Trichuris</taxon>
    </lineage>
</organism>
<name>A0A085MAL3_9BILA</name>
<dbReference type="EMBL" id="KL363209">
    <property type="protein sequence ID" value="KFD54259.1"/>
    <property type="molecule type" value="Genomic_DNA"/>
</dbReference>
<evidence type="ECO:0000313" key="3">
    <source>
        <dbReference type="Proteomes" id="UP000030764"/>
    </source>
</evidence>
<sequence>MMLESSTELPIDLRYLNAEELGCKLITFIDEKEEDRTFDYLDVFDDISLRRSSLPSTNRRMRAP</sequence>
<proteinExistence type="predicted"/>
<keyword evidence="3" id="KW-1185">Reference proteome</keyword>
<dbReference type="EMBL" id="KL367474">
    <property type="protein sequence ID" value="KFD73187.1"/>
    <property type="molecule type" value="Genomic_DNA"/>
</dbReference>
<dbReference type="AlphaFoldDB" id="A0A085MAL3"/>
<dbReference type="Proteomes" id="UP000030764">
    <property type="component" value="Unassembled WGS sequence"/>
</dbReference>